<evidence type="ECO:0000256" key="4">
    <source>
        <dbReference type="ARBA" id="ARBA00022771"/>
    </source>
</evidence>
<dbReference type="InterPro" id="IPR004808">
    <property type="entry name" value="AP_endonuc_1"/>
</dbReference>
<dbReference type="CDD" id="cd09088">
    <property type="entry name" value="Ape2-like_AP-endo"/>
    <property type="match status" value="1"/>
</dbReference>
<feature type="compositionally biased region" description="Basic and acidic residues" evidence="14">
    <location>
        <begin position="462"/>
        <end position="472"/>
    </location>
</feature>
<evidence type="ECO:0000256" key="1">
    <source>
        <dbReference type="ARBA" id="ARBA00000493"/>
    </source>
</evidence>
<evidence type="ECO:0000256" key="7">
    <source>
        <dbReference type="ARBA" id="ARBA00022842"/>
    </source>
</evidence>
<evidence type="ECO:0000256" key="10">
    <source>
        <dbReference type="PIRSR" id="PIRSR604808-2"/>
    </source>
</evidence>
<dbReference type="AlphaFoldDB" id="A0A6P8I860"/>
<dbReference type="OrthoDB" id="391817at2759"/>
<evidence type="ECO:0000256" key="8">
    <source>
        <dbReference type="ARBA" id="ARBA00023242"/>
    </source>
</evidence>
<sequence length="578" mass="64812">MTFNINGIRAVTRGKSLKEFLDSLEADIMCFQETKITRDMLEESICMVEGYNAYFSFSRVKTGYSGVATFCKDKTMPCAAEEGLTAMWTQEPSIGCYGTTDCFTSDQLSTLDREGRAVLTEHTLDNGDKVVIVNVYCPRAETENEERMEFKMRYYKLLQIRVEALVASGRHVIVLGDMNLAHKPIDHCNPGDPEKFNAYPSRIWMSQFIKDITVKNVARTGTTLPKLQTAGLYSPYFKRTENVDPDKQALEGRILVDSFRYIYPARKDAFTNWCTSTGARLTNYGNRLDYIVADLSLVKQRFVDVIIRPEVEGSDHCPVVAFLSGRIMPSKRPPPLCSRFMPEFAGKQQKLASYFMKKVVETSNDATETDSEAESSSQEATPKDDVKPELKKGSSLKRTGSFEAASQAKRPKTSQSVKKKSIFQFFGKKEDVKISAEVNSSSCVEEKEEKSEDSEGISNSDLGKESKPDKVNIMDQSDSQKQNSEVSTDSTAPFENGADSQSSTESIDSNKKTDVAAWKSILKGPPPAPLCLGHNEPCVLRTVKKKGPNYGRQFHCCARPEGHYSNKEARCKFFKWIR</sequence>
<keyword evidence="8" id="KW-0539">Nucleus</keyword>
<evidence type="ECO:0000256" key="5">
    <source>
        <dbReference type="ARBA" id="ARBA00022801"/>
    </source>
</evidence>
<feature type="binding site" evidence="10">
    <location>
        <position position="316"/>
    </location>
    <ligand>
        <name>Mg(2+)</name>
        <dbReference type="ChEBI" id="CHEBI:18420"/>
        <label>1</label>
    </ligand>
</feature>
<feature type="active site" evidence="9">
    <location>
        <position position="136"/>
    </location>
</feature>
<feature type="region of interest" description="Disordered" evidence="14">
    <location>
        <begin position="437"/>
        <end position="511"/>
    </location>
</feature>
<evidence type="ECO:0000313" key="17">
    <source>
        <dbReference type="RefSeq" id="XP_031561252.1"/>
    </source>
</evidence>
<comment type="similarity">
    <text evidence="2 13">Belongs to the DNA repair enzymes AP/ExoA family.</text>
</comment>
<keyword evidence="7 10" id="KW-0460">Magnesium</keyword>
<feature type="binding site" evidence="10">
    <location>
        <position position="315"/>
    </location>
    <ligand>
        <name>Mg(2+)</name>
        <dbReference type="ChEBI" id="CHEBI:18420"/>
        <label>1</label>
    </ligand>
</feature>
<feature type="active site" description="Proton acceptor" evidence="9">
    <location>
        <position position="316"/>
    </location>
</feature>
<feature type="binding site" evidence="10">
    <location>
        <position position="179"/>
    </location>
    <ligand>
        <name>Mg(2+)</name>
        <dbReference type="ChEBI" id="CHEBI:18420"/>
        <label>1</label>
    </ligand>
</feature>
<evidence type="ECO:0000256" key="13">
    <source>
        <dbReference type="RuleBase" id="RU362131"/>
    </source>
</evidence>
<dbReference type="GO" id="GO:0008311">
    <property type="term" value="F:double-stranded DNA 3'-5' DNA exonuclease activity"/>
    <property type="evidence" value="ECO:0007669"/>
    <property type="project" value="UniProtKB-EC"/>
</dbReference>
<keyword evidence="5" id="KW-0378">Hydrolase</keyword>
<evidence type="ECO:0000256" key="12">
    <source>
        <dbReference type="PROSITE-ProRule" id="PRU01343"/>
    </source>
</evidence>
<feature type="site" description="Interaction with DNA substrate" evidence="11">
    <location>
        <position position="316"/>
    </location>
</feature>
<dbReference type="FunCoup" id="A0A6P8I860">
    <property type="interactions" value="1977"/>
</dbReference>
<keyword evidence="16" id="KW-1185">Reference proteome</keyword>
<reference evidence="17" key="1">
    <citation type="submission" date="2025-08" db="UniProtKB">
        <authorList>
            <consortium name="RefSeq"/>
        </authorList>
    </citation>
    <scope>IDENTIFICATION</scope>
    <source>
        <tissue evidence="17">Tentacle</tissue>
    </source>
</reference>
<dbReference type="Pfam" id="PF06839">
    <property type="entry name" value="Zn_ribbon_GRF"/>
    <property type="match status" value="1"/>
</dbReference>
<dbReference type="Proteomes" id="UP000515163">
    <property type="component" value="Unplaced"/>
</dbReference>
<dbReference type="PROSITE" id="PS51435">
    <property type="entry name" value="AP_NUCLEASE_F1_4"/>
    <property type="match status" value="1"/>
</dbReference>
<dbReference type="InterPro" id="IPR005135">
    <property type="entry name" value="Endo/exonuclease/phosphatase"/>
</dbReference>
<evidence type="ECO:0000256" key="6">
    <source>
        <dbReference type="ARBA" id="ARBA00022833"/>
    </source>
</evidence>
<evidence type="ECO:0000259" key="15">
    <source>
        <dbReference type="PROSITE" id="PS51999"/>
    </source>
</evidence>
<keyword evidence="13" id="KW-0227">DNA damage</keyword>
<feature type="binding site" evidence="10">
    <location>
        <position position="33"/>
    </location>
    <ligand>
        <name>Mg(2+)</name>
        <dbReference type="ChEBI" id="CHEBI:18420"/>
        <label>1</label>
    </ligand>
</feature>
<dbReference type="GO" id="GO:0006284">
    <property type="term" value="P:base-excision repair"/>
    <property type="evidence" value="ECO:0007669"/>
    <property type="project" value="TreeGrafter"/>
</dbReference>
<dbReference type="NCBIfam" id="TIGR00633">
    <property type="entry name" value="xth"/>
    <property type="match status" value="1"/>
</dbReference>
<keyword evidence="3 10" id="KW-0479">Metal-binding</keyword>
<accession>A0A6P8I860</accession>
<feature type="active site" description="Proton donor/acceptor" evidence="9">
    <location>
        <position position="177"/>
    </location>
</feature>
<dbReference type="InterPro" id="IPR036691">
    <property type="entry name" value="Endo/exonu/phosph_ase_sf"/>
</dbReference>
<protein>
    <recommendedName>
        <fullName evidence="13">DNA-(apurinic or apyrimidinic site) endonuclease</fullName>
        <ecNumber evidence="13">3.1.-.-</ecNumber>
    </recommendedName>
</protein>
<feature type="compositionally biased region" description="Polar residues" evidence="14">
    <location>
        <begin position="474"/>
        <end position="507"/>
    </location>
</feature>
<dbReference type="KEGG" id="aten:116297209"/>
<dbReference type="InterPro" id="IPR010666">
    <property type="entry name" value="Znf_GRF"/>
</dbReference>
<dbReference type="GO" id="GO:0003906">
    <property type="term" value="F:DNA-(apurinic or apyrimidinic site) endonuclease activity"/>
    <property type="evidence" value="ECO:0007669"/>
    <property type="project" value="TreeGrafter"/>
</dbReference>
<gene>
    <name evidence="17" type="primary">LOC116297209</name>
</gene>
<comment type="cofactor">
    <cofactor evidence="10 13">
        <name>Mg(2+)</name>
        <dbReference type="ChEBI" id="CHEBI:18420"/>
    </cofactor>
    <cofactor evidence="10 13">
        <name>Mn(2+)</name>
        <dbReference type="ChEBI" id="CHEBI:29035"/>
    </cofactor>
    <text evidence="10 13">Probably binds two magnesium or manganese ions per subunit.</text>
</comment>
<comment type="catalytic activity">
    <reaction evidence="1">
        <text>Exonucleolytic cleavage in the 3'- to 5'-direction to yield nucleoside 5'-phosphates.</text>
        <dbReference type="EC" id="3.1.11.2"/>
    </reaction>
</comment>
<dbReference type="PROSITE" id="PS51999">
    <property type="entry name" value="ZF_GRF"/>
    <property type="match status" value="1"/>
</dbReference>
<feature type="site" description="Important for catalytic activity" evidence="11">
    <location>
        <position position="289"/>
    </location>
</feature>
<keyword evidence="13" id="KW-0234">DNA repair</keyword>
<keyword evidence="6" id="KW-0862">Zinc</keyword>
<feature type="site" description="Transition state stabilizer" evidence="11">
    <location>
        <position position="179"/>
    </location>
</feature>
<evidence type="ECO:0000313" key="16">
    <source>
        <dbReference type="Proteomes" id="UP000515163"/>
    </source>
</evidence>
<feature type="binding site" evidence="10">
    <location>
        <position position="177"/>
    </location>
    <ligand>
        <name>Mg(2+)</name>
        <dbReference type="ChEBI" id="CHEBI:18420"/>
        <label>1</label>
    </ligand>
</feature>
<keyword evidence="10" id="KW-0464">Manganese</keyword>
<evidence type="ECO:0000256" key="2">
    <source>
        <dbReference type="ARBA" id="ARBA00007092"/>
    </source>
</evidence>
<evidence type="ECO:0000256" key="11">
    <source>
        <dbReference type="PIRSR" id="PIRSR604808-3"/>
    </source>
</evidence>
<evidence type="ECO:0000256" key="3">
    <source>
        <dbReference type="ARBA" id="ARBA00022723"/>
    </source>
</evidence>
<feature type="region of interest" description="Disordered" evidence="14">
    <location>
        <begin position="364"/>
        <end position="415"/>
    </location>
</feature>
<dbReference type="Pfam" id="PF03372">
    <property type="entry name" value="Exo_endo_phos"/>
    <property type="match status" value="1"/>
</dbReference>
<feature type="compositionally biased region" description="Basic and acidic residues" evidence="14">
    <location>
        <begin position="381"/>
        <end position="392"/>
    </location>
</feature>
<dbReference type="GO" id="GO:0008081">
    <property type="term" value="F:phosphoric diester hydrolase activity"/>
    <property type="evidence" value="ECO:0007669"/>
    <property type="project" value="TreeGrafter"/>
</dbReference>
<evidence type="ECO:0000256" key="14">
    <source>
        <dbReference type="SAM" id="MobiDB-lite"/>
    </source>
</evidence>
<dbReference type="RefSeq" id="XP_031561252.1">
    <property type="nucleotide sequence ID" value="XM_031705392.1"/>
</dbReference>
<dbReference type="GO" id="GO:0008270">
    <property type="term" value="F:zinc ion binding"/>
    <property type="evidence" value="ECO:0007669"/>
    <property type="project" value="UniProtKB-KW"/>
</dbReference>
<dbReference type="PANTHER" id="PTHR22748:SF4">
    <property type="entry name" value="DNA-(APURINIC OR APYRIMIDINIC SITE) ENDONUCLEASE 2"/>
    <property type="match status" value="1"/>
</dbReference>
<name>A0A6P8I860_ACTTE</name>
<dbReference type="PANTHER" id="PTHR22748">
    <property type="entry name" value="AP ENDONUCLEASE"/>
    <property type="match status" value="1"/>
</dbReference>
<dbReference type="SUPFAM" id="SSF56219">
    <property type="entry name" value="DNase I-like"/>
    <property type="match status" value="1"/>
</dbReference>
<keyword evidence="4 12" id="KW-0863">Zinc-finger</keyword>
<feature type="binding site" evidence="10">
    <location>
        <position position="4"/>
    </location>
    <ligand>
        <name>Mg(2+)</name>
        <dbReference type="ChEBI" id="CHEBI:18420"/>
        <label>1</label>
    </ligand>
</feature>
<organism evidence="16 17">
    <name type="scientific">Actinia tenebrosa</name>
    <name type="common">Australian red waratah sea anemone</name>
    <dbReference type="NCBI Taxonomy" id="6105"/>
    <lineage>
        <taxon>Eukaryota</taxon>
        <taxon>Metazoa</taxon>
        <taxon>Cnidaria</taxon>
        <taxon>Anthozoa</taxon>
        <taxon>Hexacorallia</taxon>
        <taxon>Actiniaria</taxon>
        <taxon>Actiniidae</taxon>
        <taxon>Actinia</taxon>
    </lineage>
</organism>
<feature type="domain" description="GRF-type" evidence="15">
    <location>
        <begin position="531"/>
        <end position="578"/>
    </location>
</feature>
<dbReference type="Gene3D" id="3.60.10.10">
    <property type="entry name" value="Endonuclease/exonuclease/phosphatase"/>
    <property type="match status" value="1"/>
</dbReference>
<dbReference type="GO" id="GO:0005634">
    <property type="term" value="C:nucleus"/>
    <property type="evidence" value="ECO:0007669"/>
    <property type="project" value="TreeGrafter"/>
</dbReference>
<dbReference type="EC" id="3.1.-.-" evidence="13"/>
<dbReference type="GeneID" id="116297209"/>
<evidence type="ECO:0000256" key="9">
    <source>
        <dbReference type="PIRSR" id="PIRSR604808-1"/>
    </source>
</evidence>
<dbReference type="InParanoid" id="A0A6P8I860"/>
<proteinExistence type="inferred from homology"/>